<sequence length="144" mass="14665">MRTRRVLTGVFGSLVAVVIGWQVTASITGGSSTTASNTSGSVLPAQLPSTKLKDGTFTGSRQTTRFGDVQVAITVSGGAITDVSTPVLSGNEARSDQINNQAAPILRSEALAAQSAQIDSVSGATYTSDAYISSLQSALDQAKA</sequence>
<dbReference type="EMBL" id="JAEPES010000001">
    <property type="protein sequence ID" value="MBK4346685.1"/>
    <property type="molecule type" value="Genomic_DNA"/>
</dbReference>
<dbReference type="GO" id="GO:0010181">
    <property type="term" value="F:FMN binding"/>
    <property type="evidence" value="ECO:0007669"/>
    <property type="project" value="InterPro"/>
</dbReference>
<dbReference type="AlphaFoldDB" id="A0A934SPN7"/>
<evidence type="ECO:0000313" key="3">
    <source>
        <dbReference type="Proteomes" id="UP000636458"/>
    </source>
</evidence>
<protein>
    <submittedName>
        <fullName evidence="2">FMN-binding protein</fullName>
    </submittedName>
</protein>
<comment type="caution">
    <text evidence="2">The sequence shown here is derived from an EMBL/GenBank/DDBJ whole genome shotgun (WGS) entry which is preliminary data.</text>
</comment>
<dbReference type="SMART" id="SM00900">
    <property type="entry name" value="FMN_bind"/>
    <property type="match status" value="1"/>
</dbReference>
<feature type="domain" description="FMN-binding" evidence="1">
    <location>
        <begin position="65"/>
        <end position="142"/>
    </location>
</feature>
<gene>
    <name evidence="2" type="ORF">IV501_03470</name>
</gene>
<dbReference type="InterPro" id="IPR007329">
    <property type="entry name" value="FMN-bd"/>
</dbReference>
<reference evidence="2" key="1">
    <citation type="submission" date="2021-01" db="EMBL/GenBank/DDBJ databases">
        <title>Lacisediminihabitans sp. nov. strain G11-30, isolated from Antarctic Soil.</title>
        <authorList>
            <person name="Li J."/>
        </authorList>
    </citation>
    <scope>NUCLEOTIDE SEQUENCE</scope>
    <source>
        <strain evidence="2">G11-30</strain>
    </source>
</reference>
<dbReference type="GO" id="GO:0016020">
    <property type="term" value="C:membrane"/>
    <property type="evidence" value="ECO:0007669"/>
    <property type="project" value="InterPro"/>
</dbReference>
<dbReference type="Proteomes" id="UP000636458">
    <property type="component" value="Unassembled WGS sequence"/>
</dbReference>
<name>A0A934SPN7_9MICO</name>
<proteinExistence type="predicted"/>
<evidence type="ECO:0000259" key="1">
    <source>
        <dbReference type="SMART" id="SM00900"/>
    </source>
</evidence>
<keyword evidence="3" id="KW-1185">Reference proteome</keyword>
<dbReference type="Pfam" id="PF04205">
    <property type="entry name" value="FMN_bind"/>
    <property type="match status" value="1"/>
</dbReference>
<accession>A0A934SPN7</accession>
<dbReference type="Gene3D" id="3.90.1010.20">
    <property type="match status" value="1"/>
</dbReference>
<organism evidence="2 3">
    <name type="scientific">Lacisediminihabitans changchengi</name>
    <dbReference type="NCBI Taxonomy" id="2787634"/>
    <lineage>
        <taxon>Bacteria</taxon>
        <taxon>Bacillati</taxon>
        <taxon>Actinomycetota</taxon>
        <taxon>Actinomycetes</taxon>
        <taxon>Micrococcales</taxon>
        <taxon>Microbacteriaceae</taxon>
        <taxon>Lacisediminihabitans</taxon>
    </lineage>
</organism>
<evidence type="ECO:0000313" key="2">
    <source>
        <dbReference type="EMBL" id="MBK4346685.1"/>
    </source>
</evidence>